<dbReference type="Pfam" id="PF00011">
    <property type="entry name" value="HSP20"/>
    <property type="match status" value="1"/>
</dbReference>
<name>A0A6J4R2J6_9ACTN</name>
<dbReference type="PROSITE" id="PS01031">
    <property type="entry name" value="SHSP"/>
    <property type="match status" value="1"/>
</dbReference>
<dbReference type="InterPro" id="IPR008978">
    <property type="entry name" value="HSP20-like_chaperone"/>
</dbReference>
<dbReference type="InterPro" id="IPR002068">
    <property type="entry name" value="A-crystallin/Hsp20_dom"/>
</dbReference>
<feature type="domain" description="SHSP" evidence="3">
    <location>
        <begin position="40"/>
        <end position="151"/>
    </location>
</feature>
<proteinExistence type="inferred from homology"/>
<dbReference type="SUPFAM" id="SSF49764">
    <property type="entry name" value="HSP20-like chaperones"/>
    <property type="match status" value="1"/>
</dbReference>
<dbReference type="AlphaFoldDB" id="A0A6J4R2J6"/>
<gene>
    <name evidence="4" type="ORF">AVDCRST_MAG58-2298</name>
</gene>
<evidence type="ECO:0000313" key="4">
    <source>
        <dbReference type="EMBL" id="CAA9459552.1"/>
    </source>
</evidence>
<reference evidence="4" key="1">
    <citation type="submission" date="2020-02" db="EMBL/GenBank/DDBJ databases">
        <authorList>
            <person name="Meier V. D."/>
        </authorList>
    </citation>
    <scope>NUCLEOTIDE SEQUENCE</scope>
    <source>
        <strain evidence="4">AVDCRST_MAG58</strain>
    </source>
</reference>
<dbReference type="Gene3D" id="2.60.40.790">
    <property type="match status" value="1"/>
</dbReference>
<organism evidence="4">
    <name type="scientific">uncultured Rubrobacteraceae bacterium</name>
    <dbReference type="NCBI Taxonomy" id="349277"/>
    <lineage>
        <taxon>Bacteria</taxon>
        <taxon>Bacillati</taxon>
        <taxon>Actinomycetota</taxon>
        <taxon>Rubrobacteria</taxon>
        <taxon>Rubrobacterales</taxon>
        <taxon>Rubrobacteraceae</taxon>
        <taxon>environmental samples</taxon>
    </lineage>
</organism>
<dbReference type="PANTHER" id="PTHR11527">
    <property type="entry name" value="HEAT-SHOCK PROTEIN 20 FAMILY MEMBER"/>
    <property type="match status" value="1"/>
</dbReference>
<evidence type="ECO:0000259" key="3">
    <source>
        <dbReference type="PROSITE" id="PS01031"/>
    </source>
</evidence>
<dbReference type="CDD" id="cd06464">
    <property type="entry name" value="ACD_sHsps-like"/>
    <property type="match status" value="1"/>
</dbReference>
<protein>
    <recommendedName>
        <fullName evidence="3">SHSP domain-containing protein</fullName>
    </recommendedName>
</protein>
<comment type="similarity">
    <text evidence="1 2">Belongs to the small heat shock protein (HSP20) family.</text>
</comment>
<evidence type="ECO:0000256" key="2">
    <source>
        <dbReference type="RuleBase" id="RU003616"/>
    </source>
</evidence>
<sequence length="153" mass="17121">MGQRRSNPFRGVVDVMSEMNRMREVGRGAYDPGYEDRERTQASAWVPSADVFARGEDLVIRMELAGVRREDIEIALHANTLTVSGERDSDLDDEVSFYVQERFYGAFRRSMTLPAGVDEGRINAYSDNGMLEISVKGGAVAESRRIRIGDKPA</sequence>
<dbReference type="InterPro" id="IPR031107">
    <property type="entry name" value="Small_HSP"/>
</dbReference>
<dbReference type="EMBL" id="CADCVF010000046">
    <property type="protein sequence ID" value="CAA9459552.1"/>
    <property type="molecule type" value="Genomic_DNA"/>
</dbReference>
<accession>A0A6J4R2J6</accession>
<evidence type="ECO:0000256" key="1">
    <source>
        <dbReference type="PROSITE-ProRule" id="PRU00285"/>
    </source>
</evidence>